<evidence type="ECO:0000256" key="6">
    <source>
        <dbReference type="ARBA" id="ARBA00022989"/>
    </source>
</evidence>
<accession>A0A1I8M9N1</accession>
<feature type="compositionally biased region" description="Polar residues" evidence="11">
    <location>
        <begin position="21"/>
        <end position="31"/>
    </location>
</feature>
<feature type="transmembrane region" description="Helical" evidence="10">
    <location>
        <begin position="77"/>
        <end position="101"/>
    </location>
</feature>
<feature type="region of interest" description="Disordered" evidence="11">
    <location>
        <begin position="12"/>
        <end position="31"/>
    </location>
</feature>
<evidence type="ECO:0000256" key="11">
    <source>
        <dbReference type="SAM" id="MobiDB-lite"/>
    </source>
</evidence>
<keyword evidence="7 10" id="KW-0472">Membrane</keyword>
<evidence type="ECO:0000256" key="2">
    <source>
        <dbReference type="ARBA" id="ARBA00022475"/>
    </source>
</evidence>
<reference evidence="12" key="1">
    <citation type="submission" date="2020-05" db="UniProtKB">
        <authorList>
            <consortium name="EnsemblMetazoa"/>
        </authorList>
    </citation>
    <scope>IDENTIFICATION</scope>
    <source>
        <strain evidence="12">Aabys</strain>
    </source>
</reference>
<comment type="caution">
    <text evidence="10">Lacks conserved residue(s) required for the propagation of feature annotation.</text>
</comment>
<keyword evidence="2" id="KW-1003">Cell membrane</keyword>
<comment type="similarity">
    <text evidence="10">Belongs to the insect chemoreceptor superfamily. Heteromeric odorant receptor channel (TC 1.A.69) family.</text>
</comment>
<protein>
    <recommendedName>
        <fullName evidence="10">Odorant receptor</fullName>
    </recommendedName>
</protein>
<feature type="transmembrane region" description="Helical" evidence="10">
    <location>
        <begin position="171"/>
        <end position="193"/>
    </location>
</feature>
<evidence type="ECO:0000256" key="9">
    <source>
        <dbReference type="ARBA" id="ARBA00023224"/>
    </source>
</evidence>
<keyword evidence="3 10" id="KW-0716">Sensory transduction</keyword>
<evidence type="ECO:0000256" key="10">
    <source>
        <dbReference type="RuleBase" id="RU351113"/>
    </source>
</evidence>
<evidence type="ECO:0000256" key="3">
    <source>
        <dbReference type="ARBA" id="ARBA00022606"/>
    </source>
</evidence>
<dbReference type="Pfam" id="PF02949">
    <property type="entry name" value="7tm_6"/>
    <property type="match status" value="1"/>
</dbReference>
<proteinExistence type="inferred from homology"/>
<keyword evidence="6 10" id="KW-1133">Transmembrane helix</keyword>
<keyword evidence="9 10" id="KW-0807">Transducer</keyword>
<feature type="transmembrane region" description="Helical" evidence="10">
    <location>
        <begin position="300"/>
        <end position="330"/>
    </location>
</feature>
<dbReference type="VEuPathDB" id="VectorBase:MDOMA2_003340"/>
<sequence length="439" mass="50134">MEIPNITTVLPQQVQEDEQEPSTSSNKTLKSSHANKSGIFIDTNDDSSVQTRHGLRFLFIGFRLLGVYFPKRGRFLYFLWSLFVNLYATIYLPTGLVVGIITHRDVAIGDMLTSLQVAIDVVGCAIKIVLMYFLLPQLLQCDPVLERLDKRCTSPEEKDLVRRFISHGNRFVILFGMAYWSYASSTCISAVLFHRLPYNLYNPLLDATASKGSFVLGVFVEMMPMYLACSQQVVDDSYAVIYTQILRTHLKALVFRLQHLNDDHRNENGVISPEAEERNIENLKLCIIDHKNIIELYTRVAPVISITLFVQFTITASLLGVTLINILIFATNTASIVASCFYVLAVVVEIFPLCYYAQCLMNENDHLTEAIFHSNWIHQSKRYRQMLIFFMQRSQKSIEFTAGKLFPITLSSFLSIAKFSFSLYTLIKEMDIKTHYGLD</sequence>
<dbReference type="GO" id="GO:0005549">
    <property type="term" value="F:odorant binding"/>
    <property type="evidence" value="ECO:0007669"/>
    <property type="project" value="InterPro"/>
</dbReference>
<dbReference type="InterPro" id="IPR004117">
    <property type="entry name" value="7tm6_olfct_rcpt"/>
</dbReference>
<evidence type="ECO:0000256" key="1">
    <source>
        <dbReference type="ARBA" id="ARBA00004651"/>
    </source>
</evidence>
<keyword evidence="8 10" id="KW-0675">Receptor</keyword>
<comment type="subcellular location">
    <subcellularLocation>
        <location evidence="1 10">Cell membrane</location>
        <topology evidence="1 10">Multi-pass membrane protein</topology>
    </subcellularLocation>
</comment>
<dbReference type="GO" id="GO:0007165">
    <property type="term" value="P:signal transduction"/>
    <property type="evidence" value="ECO:0007669"/>
    <property type="project" value="UniProtKB-KW"/>
</dbReference>
<dbReference type="PANTHER" id="PTHR21137">
    <property type="entry name" value="ODORANT RECEPTOR"/>
    <property type="match status" value="1"/>
</dbReference>
<organism evidence="12">
    <name type="scientific">Musca domestica</name>
    <name type="common">House fly</name>
    <dbReference type="NCBI Taxonomy" id="7370"/>
    <lineage>
        <taxon>Eukaryota</taxon>
        <taxon>Metazoa</taxon>
        <taxon>Ecdysozoa</taxon>
        <taxon>Arthropoda</taxon>
        <taxon>Hexapoda</taxon>
        <taxon>Insecta</taxon>
        <taxon>Pterygota</taxon>
        <taxon>Neoptera</taxon>
        <taxon>Endopterygota</taxon>
        <taxon>Diptera</taxon>
        <taxon>Brachycera</taxon>
        <taxon>Muscomorpha</taxon>
        <taxon>Muscoidea</taxon>
        <taxon>Muscidae</taxon>
        <taxon>Musca</taxon>
    </lineage>
</organism>
<dbReference type="VEuPathDB" id="VectorBase:MDOA002654"/>
<evidence type="ECO:0000256" key="5">
    <source>
        <dbReference type="ARBA" id="ARBA00022725"/>
    </source>
</evidence>
<dbReference type="PANTHER" id="PTHR21137:SF35">
    <property type="entry name" value="ODORANT RECEPTOR 19A-RELATED"/>
    <property type="match status" value="1"/>
</dbReference>
<dbReference type="GO" id="GO:0005886">
    <property type="term" value="C:plasma membrane"/>
    <property type="evidence" value="ECO:0007669"/>
    <property type="project" value="UniProtKB-SubCell"/>
</dbReference>
<evidence type="ECO:0000256" key="4">
    <source>
        <dbReference type="ARBA" id="ARBA00022692"/>
    </source>
</evidence>
<feature type="transmembrane region" description="Helical" evidence="10">
    <location>
        <begin position="113"/>
        <end position="135"/>
    </location>
</feature>
<dbReference type="eggNOG" id="ENOG502T8ZP">
    <property type="taxonomic scope" value="Eukaryota"/>
</dbReference>
<feature type="transmembrane region" description="Helical" evidence="10">
    <location>
        <begin position="405"/>
        <end position="427"/>
    </location>
</feature>
<keyword evidence="5 10" id="KW-0552">Olfaction</keyword>
<keyword evidence="4 10" id="KW-0812">Transmembrane</keyword>
<evidence type="ECO:0000256" key="7">
    <source>
        <dbReference type="ARBA" id="ARBA00023136"/>
    </source>
</evidence>
<name>A0A1I8M9N1_MUSDO</name>
<evidence type="ECO:0000256" key="8">
    <source>
        <dbReference type="ARBA" id="ARBA00023170"/>
    </source>
</evidence>
<feature type="transmembrane region" description="Helical" evidence="10">
    <location>
        <begin position="336"/>
        <end position="357"/>
    </location>
</feature>
<dbReference type="GO" id="GO:0004984">
    <property type="term" value="F:olfactory receptor activity"/>
    <property type="evidence" value="ECO:0007669"/>
    <property type="project" value="InterPro"/>
</dbReference>
<dbReference type="AlphaFoldDB" id="A0A1I8M9N1"/>
<dbReference type="EnsemblMetazoa" id="MDOA002654-RB">
    <property type="protein sequence ID" value="MDOA002654-PB"/>
    <property type="gene ID" value="MDOA002654"/>
</dbReference>
<evidence type="ECO:0000313" key="12">
    <source>
        <dbReference type="EnsemblMetazoa" id="MDOA002654-PB"/>
    </source>
</evidence>